<keyword evidence="13" id="KW-1185">Reference proteome</keyword>
<keyword evidence="7" id="KW-0496">Mitochondrion</keyword>
<evidence type="ECO:0000256" key="5">
    <source>
        <dbReference type="ARBA" id="ARBA00022946"/>
    </source>
</evidence>
<keyword evidence="5" id="KW-0809">Transit peptide</keyword>
<dbReference type="CTD" id="37551"/>
<comment type="function">
    <text evidence="8">Catalyzes the cofactor-independent reversible oxidation of gamma-hydroxybutyrate (GHB) to succinic semialdehyde (SSA) coupled to reduction of 2-ketoglutarate (2-KG) to D-2-hydroxyglutarate (D-2-HG). L-3-hydroxybutyrate (L-3-OHB) is also a substrate for HOT when using 2-KG as hydrogen acceptor, resulting in the formation of D-2-HG.</text>
</comment>
<dbReference type="InterPro" id="IPR039697">
    <property type="entry name" value="Alcohol_dehydrogenase_Fe"/>
</dbReference>
<evidence type="ECO:0000313" key="13">
    <source>
        <dbReference type="Proteomes" id="UP000694867"/>
    </source>
</evidence>
<dbReference type="Pfam" id="PF00465">
    <property type="entry name" value="Fe-ADH"/>
    <property type="match status" value="1"/>
</dbReference>
<reference evidence="14" key="1">
    <citation type="submission" date="2025-08" db="UniProtKB">
        <authorList>
            <consortium name="RefSeq"/>
        </authorList>
    </citation>
    <scope>IDENTIFICATION</scope>
</reference>
<dbReference type="InterPro" id="IPR018211">
    <property type="entry name" value="ADH_Fe_CS"/>
</dbReference>
<comment type="subcellular location">
    <subcellularLocation>
        <location evidence="2">Mitochondrion</location>
    </subcellularLocation>
</comment>
<evidence type="ECO:0000256" key="9">
    <source>
        <dbReference type="ARBA" id="ARBA00049496"/>
    </source>
</evidence>
<evidence type="ECO:0000256" key="1">
    <source>
        <dbReference type="ARBA" id="ARBA00000813"/>
    </source>
</evidence>
<proteinExistence type="inferred from homology"/>
<feature type="domain" description="Fe-containing alcohol dehydrogenase-like C-terminal" evidence="12">
    <location>
        <begin position="267"/>
        <end position="458"/>
    </location>
</feature>
<dbReference type="InterPro" id="IPR042157">
    <property type="entry name" value="HOT"/>
</dbReference>
<evidence type="ECO:0000256" key="2">
    <source>
        <dbReference type="ARBA" id="ARBA00004173"/>
    </source>
</evidence>
<dbReference type="RefSeq" id="XP_018497481.1">
    <property type="nucleotide sequence ID" value="XM_018641965.1"/>
</dbReference>
<dbReference type="Proteomes" id="UP000694867">
    <property type="component" value="Unplaced"/>
</dbReference>
<dbReference type="PANTHER" id="PTHR11496:SF83">
    <property type="entry name" value="HYDROXYACID-OXOACID TRANSHYDROGENASE, MITOCHONDRIAL"/>
    <property type="match status" value="1"/>
</dbReference>
<dbReference type="SUPFAM" id="SSF56796">
    <property type="entry name" value="Dehydroquinate synthase-like"/>
    <property type="match status" value="1"/>
</dbReference>
<organism evidence="13 14">
    <name type="scientific">Galendromus occidentalis</name>
    <name type="common">western predatory mite</name>
    <dbReference type="NCBI Taxonomy" id="34638"/>
    <lineage>
        <taxon>Eukaryota</taxon>
        <taxon>Metazoa</taxon>
        <taxon>Ecdysozoa</taxon>
        <taxon>Arthropoda</taxon>
        <taxon>Chelicerata</taxon>
        <taxon>Arachnida</taxon>
        <taxon>Acari</taxon>
        <taxon>Parasitiformes</taxon>
        <taxon>Mesostigmata</taxon>
        <taxon>Gamasina</taxon>
        <taxon>Phytoseioidea</taxon>
        <taxon>Phytoseiidae</taxon>
        <taxon>Typhlodrominae</taxon>
        <taxon>Galendromus</taxon>
    </lineage>
</organism>
<dbReference type="GO" id="GO:0047988">
    <property type="term" value="F:hydroxyacid-oxoacid transhydrogenase activity"/>
    <property type="evidence" value="ECO:0007669"/>
    <property type="project" value="UniProtKB-EC"/>
</dbReference>
<dbReference type="PROSITE" id="PS00913">
    <property type="entry name" value="ADH_IRON_1"/>
    <property type="match status" value="1"/>
</dbReference>
<dbReference type="KEGG" id="goe:100897235"/>
<evidence type="ECO:0000256" key="6">
    <source>
        <dbReference type="ARBA" id="ARBA00023002"/>
    </source>
</evidence>
<name>A0AAJ7L8S7_9ACAR</name>
<evidence type="ECO:0000256" key="3">
    <source>
        <dbReference type="ARBA" id="ARBA00010005"/>
    </source>
</evidence>
<dbReference type="AlphaFoldDB" id="A0AAJ7L8S7"/>
<protein>
    <recommendedName>
        <fullName evidence="10">Probable hydroxyacid-oxoacid transhydrogenase, mitochondrial</fullName>
        <ecNumber evidence="4">1.1.99.24</ecNumber>
    </recommendedName>
</protein>
<dbReference type="InterPro" id="IPR001670">
    <property type="entry name" value="ADH_Fe/GldA"/>
</dbReference>
<evidence type="ECO:0000256" key="7">
    <source>
        <dbReference type="ARBA" id="ARBA00023128"/>
    </source>
</evidence>
<dbReference type="GeneID" id="100897235"/>
<comment type="catalytic activity">
    <reaction evidence="1">
        <text>(S)-3-hydroxybutanoate + 2-oxoglutarate = (R)-2-hydroxyglutarate + acetoacetate</text>
        <dbReference type="Rhea" id="RHEA:23048"/>
        <dbReference type="ChEBI" id="CHEBI:11047"/>
        <dbReference type="ChEBI" id="CHEBI:13705"/>
        <dbReference type="ChEBI" id="CHEBI:15801"/>
        <dbReference type="ChEBI" id="CHEBI:16810"/>
        <dbReference type="EC" id="1.1.99.24"/>
    </reaction>
</comment>
<comment type="catalytic activity">
    <reaction evidence="9">
        <text>4-hydroxybutanoate + 2-oxoglutarate = (R)-2-hydroxyglutarate + succinate semialdehyde</text>
        <dbReference type="Rhea" id="RHEA:24734"/>
        <dbReference type="ChEBI" id="CHEBI:15801"/>
        <dbReference type="ChEBI" id="CHEBI:16724"/>
        <dbReference type="ChEBI" id="CHEBI:16810"/>
        <dbReference type="ChEBI" id="CHEBI:57706"/>
        <dbReference type="EC" id="1.1.99.24"/>
    </reaction>
</comment>
<dbReference type="GO" id="GO:0005739">
    <property type="term" value="C:mitochondrion"/>
    <property type="evidence" value="ECO:0007669"/>
    <property type="project" value="UniProtKB-SubCell"/>
</dbReference>
<evidence type="ECO:0000313" key="14">
    <source>
        <dbReference type="RefSeq" id="XP_018497481.1"/>
    </source>
</evidence>
<sequence>MSRRTLDLMRAMAGVQKRCPAHQATPMSTGSCSHAKEYAFEMACSNIRYGPGVTQELGQDLANMNAKNVCVITDKNLEKLPPMKAALDSLHANKITYQLFSDVSVEPTDHSIRKAIDFARKGQFDVFVAVGGGSVIDTAKAANLYLSHPEAEFLDFVNAPIGKGKPVRNTLKPLIAVPTTAGTGSETTGVAIFDYEPLKAKTGIANRALKPTLAIVDPLHVKHMPERVAAHSGFDVLCHALESFTAIPFNERGPKPADPILRPAYQGSNPISDVWARHAFALLRKFFKRNVFDCEDFEARSAMHLASCYAGIGFGNAGVHLCHGMSYPISGLVKKFVAKDYESSEKPIIPHGLAVVMTSPAVFSFTAPACPDRHIEAVQLLGGRDTRNIKAADAGAVLADVLREYMSQMKIENGLSALGYGKADVDDLVKGTLPQERVTKLAPRSHVERDLANIFENSMTVY</sequence>
<dbReference type="FunFam" id="1.20.1090.10:FF:000003">
    <property type="entry name" value="Probable hydroxyacid-oxoacid transhydrogenase, mitochondrial"/>
    <property type="match status" value="1"/>
</dbReference>
<dbReference type="Gene3D" id="1.20.1090.10">
    <property type="entry name" value="Dehydroquinate synthase-like - alpha domain"/>
    <property type="match status" value="1"/>
</dbReference>
<feature type="domain" description="Alcohol dehydrogenase iron-type/glycerol dehydrogenase GldA" evidence="11">
    <location>
        <begin position="46"/>
        <end position="218"/>
    </location>
</feature>
<keyword evidence="6" id="KW-0560">Oxidoreductase</keyword>
<dbReference type="InterPro" id="IPR056798">
    <property type="entry name" value="ADH_Fe_C"/>
</dbReference>
<dbReference type="PROSITE" id="PS51257">
    <property type="entry name" value="PROKAR_LIPOPROTEIN"/>
    <property type="match status" value="1"/>
</dbReference>
<accession>A0AAJ7L8S7</accession>
<gene>
    <name evidence="14" type="primary">LOC100897235</name>
</gene>
<dbReference type="Pfam" id="PF25137">
    <property type="entry name" value="ADH_Fe_C"/>
    <property type="match status" value="1"/>
</dbReference>
<dbReference type="CDD" id="cd08190">
    <property type="entry name" value="HOT"/>
    <property type="match status" value="1"/>
</dbReference>
<evidence type="ECO:0000259" key="12">
    <source>
        <dbReference type="Pfam" id="PF25137"/>
    </source>
</evidence>
<evidence type="ECO:0000256" key="10">
    <source>
        <dbReference type="ARBA" id="ARBA00070550"/>
    </source>
</evidence>
<dbReference type="GO" id="GO:0046872">
    <property type="term" value="F:metal ion binding"/>
    <property type="evidence" value="ECO:0007669"/>
    <property type="project" value="InterPro"/>
</dbReference>
<evidence type="ECO:0000256" key="4">
    <source>
        <dbReference type="ARBA" id="ARBA00013182"/>
    </source>
</evidence>
<dbReference type="GO" id="GO:0004022">
    <property type="term" value="F:alcohol dehydrogenase (NAD+) activity"/>
    <property type="evidence" value="ECO:0007669"/>
    <property type="project" value="InterPro"/>
</dbReference>
<dbReference type="Gene3D" id="3.40.50.1970">
    <property type="match status" value="1"/>
</dbReference>
<dbReference type="FunFam" id="3.40.50.1970:FF:000010">
    <property type="entry name" value="Probable hydroxyacid-oxoacid transhydrogenase, mitochondrial"/>
    <property type="match status" value="1"/>
</dbReference>
<evidence type="ECO:0000259" key="11">
    <source>
        <dbReference type="Pfam" id="PF00465"/>
    </source>
</evidence>
<comment type="similarity">
    <text evidence="3">Belongs to the iron-containing alcohol dehydrogenase family. Hydroxyacid-oxoacid transhydrogenase subfamily.</text>
</comment>
<evidence type="ECO:0000256" key="8">
    <source>
        <dbReference type="ARBA" id="ARBA00024921"/>
    </source>
</evidence>
<dbReference type="PANTHER" id="PTHR11496">
    <property type="entry name" value="ALCOHOL DEHYDROGENASE"/>
    <property type="match status" value="1"/>
</dbReference>
<dbReference type="EC" id="1.1.99.24" evidence="4"/>